<gene>
    <name evidence="3" type="ORF">HU200_064733</name>
</gene>
<keyword evidence="2" id="KW-1133">Transmembrane helix</keyword>
<evidence type="ECO:0000256" key="1">
    <source>
        <dbReference type="SAM" id="MobiDB-lite"/>
    </source>
</evidence>
<organism evidence="3 4">
    <name type="scientific">Digitaria exilis</name>
    <dbReference type="NCBI Taxonomy" id="1010633"/>
    <lineage>
        <taxon>Eukaryota</taxon>
        <taxon>Viridiplantae</taxon>
        <taxon>Streptophyta</taxon>
        <taxon>Embryophyta</taxon>
        <taxon>Tracheophyta</taxon>
        <taxon>Spermatophyta</taxon>
        <taxon>Magnoliopsida</taxon>
        <taxon>Liliopsida</taxon>
        <taxon>Poales</taxon>
        <taxon>Poaceae</taxon>
        <taxon>PACMAD clade</taxon>
        <taxon>Panicoideae</taxon>
        <taxon>Panicodae</taxon>
        <taxon>Paniceae</taxon>
        <taxon>Anthephorinae</taxon>
        <taxon>Digitaria</taxon>
    </lineage>
</organism>
<name>A0A835A335_9POAL</name>
<comment type="caution">
    <text evidence="3">The sequence shown here is derived from an EMBL/GenBank/DDBJ whole genome shotgun (WGS) entry which is preliminary data.</text>
</comment>
<evidence type="ECO:0000313" key="3">
    <source>
        <dbReference type="EMBL" id="KAF8648684.1"/>
    </source>
</evidence>
<keyword evidence="4" id="KW-1185">Reference proteome</keyword>
<proteinExistence type="predicted"/>
<keyword evidence="2" id="KW-0472">Membrane</keyword>
<dbReference type="Proteomes" id="UP000636709">
    <property type="component" value="Unassembled WGS sequence"/>
</dbReference>
<keyword evidence="2" id="KW-0812">Transmembrane</keyword>
<feature type="region of interest" description="Disordered" evidence="1">
    <location>
        <begin position="111"/>
        <end position="152"/>
    </location>
</feature>
<sequence length="152" mass="15382">MTWHKQTQRACMHQTASKQPAGRSCAMPPPPPLLVFVVVAAMLLVFAAGHGLGCDGAMDSCTGTVGECVADDGAVVAARRELGGNGYIGYGAMAAGNVPCSYAARPTTTAALAAPPTPTPGDAPKSPSAGASHWSMARRPAGHMATRKILAP</sequence>
<evidence type="ECO:0000256" key="2">
    <source>
        <dbReference type="SAM" id="Phobius"/>
    </source>
</evidence>
<protein>
    <submittedName>
        <fullName evidence="3">Uncharacterized protein</fullName>
    </submittedName>
</protein>
<evidence type="ECO:0000313" key="4">
    <source>
        <dbReference type="Proteomes" id="UP000636709"/>
    </source>
</evidence>
<dbReference type="EMBL" id="JACEFO010002806">
    <property type="protein sequence ID" value="KAF8648684.1"/>
    <property type="molecule type" value="Genomic_DNA"/>
</dbReference>
<dbReference type="AlphaFoldDB" id="A0A835A335"/>
<feature type="transmembrane region" description="Helical" evidence="2">
    <location>
        <begin position="33"/>
        <end position="52"/>
    </location>
</feature>
<reference evidence="3" key="1">
    <citation type="submission" date="2020-07" db="EMBL/GenBank/DDBJ databases">
        <title>Genome sequence and genetic diversity analysis of an under-domesticated orphan crop, white fonio (Digitaria exilis).</title>
        <authorList>
            <person name="Bennetzen J.L."/>
            <person name="Chen S."/>
            <person name="Ma X."/>
            <person name="Wang X."/>
            <person name="Yssel A.E.J."/>
            <person name="Chaluvadi S.R."/>
            <person name="Johnson M."/>
            <person name="Gangashetty P."/>
            <person name="Hamidou F."/>
            <person name="Sanogo M.D."/>
            <person name="Zwaenepoel A."/>
            <person name="Wallace J."/>
            <person name="Van De Peer Y."/>
            <person name="Van Deynze A."/>
        </authorList>
    </citation>
    <scope>NUCLEOTIDE SEQUENCE</scope>
    <source>
        <tissue evidence="3">Leaves</tissue>
    </source>
</reference>
<accession>A0A835A335</accession>